<reference evidence="1" key="1">
    <citation type="submission" date="2021-06" db="EMBL/GenBank/DDBJ databases">
        <authorList>
            <person name="Kallberg Y."/>
            <person name="Tangrot J."/>
            <person name="Rosling A."/>
        </authorList>
    </citation>
    <scope>NUCLEOTIDE SEQUENCE</scope>
    <source>
        <strain evidence="1">MA453B</strain>
    </source>
</reference>
<dbReference type="EMBL" id="CAJVPY010015271">
    <property type="protein sequence ID" value="CAG8750897.1"/>
    <property type="molecule type" value="Genomic_DNA"/>
</dbReference>
<dbReference type="OrthoDB" id="2436248at2759"/>
<keyword evidence="2" id="KW-1185">Reference proteome</keyword>
<organism evidence="1 2">
    <name type="scientific">Dentiscutata erythropus</name>
    <dbReference type="NCBI Taxonomy" id="1348616"/>
    <lineage>
        <taxon>Eukaryota</taxon>
        <taxon>Fungi</taxon>
        <taxon>Fungi incertae sedis</taxon>
        <taxon>Mucoromycota</taxon>
        <taxon>Glomeromycotina</taxon>
        <taxon>Glomeromycetes</taxon>
        <taxon>Diversisporales</taxon>
        <taxon>Gigasporaceae</taxon>
        <taxon>Dentiscutata</taxon>
    </lineage>
</organism>
<evidence type="ECO:0000313" key="1">
    <source>
        <dbReference type="EMBL" id="CAG8750897.1"/>
    </source>
</evidence>
<dbReference type="AlphaFoldDB" id="A0A9N9IU81"/>
<proteinExistence type="predicted"/>
<gene>
    <name evidence="1" type="ORF">DERYTH_LOCUS16893</name>
</gene>
<sequence>MINKRIKDALLIKEKEKADIDQLDVTMSKLVRKSGDIKFIISYAAAVRIELAINIGRVIITIKDFIPNGFPDKRENNSLGKNFNVMIIDG</sequence>
<accession>A0A9N9IU81</accession>
<comment type="caution">
    <text evidence="1">The sequence shown here is derived from an EMBL/GenBank/DDBJ whole genome shotgun (WGS) entry which is preliminary data.</text>
</comment>
<evidence type="ECO:0000313" key="2">
    <source>
        <dbReference type="Proteomes" id="UP000789405"/>
    </source>
</evidence>
<protein>
    <submittedName>
        <fullName evidence="1">27380_t:CDS:1</fullName>
    </submittedName>
</protein>
<dbReference type="Proteomes" id="UP000789405">
    <property type="component" value="Unassembled WGS sequence"/>
</dbReference>
<feature type="non-terminal residue" evidence="1">
    <location>
        <position position="90"/>
    </location>
</feature>
<name>A0A9N9IU81_9GLOM</name>